<comment type="caution">
    <text evidence="2">The sequence shown here is derived from an EMBL/GenBank/DDBJ whole genome shotgun (WGS) entry which is preliminary data.</text>
</comment>
<organism evidence="2 3">
    <name type="scientific">Mortierella hygrophila</name>
    <dbReference type="NCBI Taxonomy" id="979708"/>
    <lineage>
        <taxon>Eukaryota</taxon>
        <taxon>Fungi</taxon>
        <taxon>Fungi incertae sedis</taxon>
        <taxon>Mucoromycota</taxon>
        <taxon>Mortierellomycotina</taxon>
        <taxon>Mortierellomycetes</taxon>
        <taxon>Mortierellales</taxon>
        <taxon>Mortierellaceae</taxon>
        <taxon>Mortierella</taxon>
    </lineage>
</organism>
<proteinExistence type="inferred from homology"/>
<gene>
    <name evidence="2" type="primary">SNF8</name>
    <name evidence="2" type="ORF">EC957_009249</name>
</gene>
<evidence type="ECO:0000313" key="2">
    <source>
        <dbReference type="EMBL" id="KAF9551365.1"/>
    </source>
</evidence>
<dbReference type="InterPro" id="IPR036388">
    <property type="entry name" value="WH-like_DNA-bd_sf"/>
</dbReference>
<name>A0A9P6FI69_9FUNG</name>
<comment type="similarity">
    <text evidence="1">Belongs to the SNF8 family.</text>
</comment>
<evidence type="ECO:0000313" key="3">
    <source>
        <dbReference type="Proteomes" id="UP000723463"/>
    </source>
</evidence>
<dbReference type="Gene3D" id="6.10.140.180">
    <property type="match status" value="1"/>
</dbReference>
<dbReference type="Proteomes" id="UP000723463">
    <property type="component" value="Unassembled WGS sequence"/>
</dbReference>
<dbReference type="GO" id="GO:0000814">
    <property type="term" value="C:ESCRT II complex"/>
    <property type="evidence" value="ECO:0007669"/>
    <property type="project" value="InterPro"/>
</dbReference>
<sequence>MQGATQTTQTNTDQLPGQQRDPVEAFVAMTLENSNTPEHHATLVETVEGAPAPPHQVVAPTNPEATLKSHGPKTVTEEFVAMKYNLQGVILSMERIGIALVEVNQLSAQEASVESIKQSINDLLHTDKDLPVRNPFRARAPKTGGRKFTRPYPFRKTWNNKLLEPFNLTPLESFDKVGLKEGTLKCMEVDGLSIENPGYVAKNIISPLVKGNDATLQLRGNKLQNFVFYAIVDVLDGASPEAQIVILVNRVSVRSSQMLAESLKTHLDHAELKVDLHVVPEDKTLDLAPLTKSAPNKPTVFVSAPSTFTRMKDAGMILPKNVQILVVYEAEYVLQTNSNIGMIKKTLADFEVCQAILACQHGTTDVIKAEEQFNFTDDRITFSEDYANLHLSHHKYFVGNGKTDEYLKHAVELGKTQTVVVVCHDGQDAAKMREQLKDDVELLVTSRASDAKAEAGGVVGGLFVTSLSSAQVLESTPHTPVRWILNLAGTTLTIDGYLRMLGTYMDIGEGCTVLSKVGSPSTLKELEEFGVEFEVISDESYQRVGQSISDNQLEQLQGQLDTFRSNLENFARNHRKDIQKDPVFRMHFQKMCGNIGVDPLASSKGVWGELLGVGDFYYELGIQIIDVCLSTRALNGGLMELSEVQRRVERMRGVRDPTNTTNKPLPNIPYNSNSHINKLANKWATMTNKDSNGMEVTEDDVLRSIKTLAPLGSGFQVLQIGEKKMVSSVPRELNRDQSIVLGLVQKTNGHVNINVVGERLGWESGRAKTALDTLLNDSLMWIDQQAEPHEYWVPGFFEPEDDDIYASTATGA</sequence>
<dbReference type="Pfam" id="PF04157">
    <property type="entry name" value="EAP30"/>
    <property type="match status" value="1"/>
</dbReference>
<dbReference type="InterPro" id="IPR036390">
    <property type="entry name" value="WH_DNA-bd_sf"/>
</dbReference>
<dbReference type="InterPro" id="IPR040608">
    <property type="entry name" value="Snf8/Vps36"/>
</dbReference>
<dbReference type="GO" id="GO:0043328">
    <property type="term" value="P:protein transport to vacuole involved in ubiquitin-dependent protein catabolic process via the multivesicular body sorting pathway"/>
    <property type="evidence" value="ECO:0007669"/>
    <property type="project" value="TreeGrafter"/>
</dbReference>
<dbReference type="EMBL" id="JAAAXW010000005">
    <property type="protein sequence ID" value="KAF9551365.1"/>
    <property type="molecule type" value="Genomic_DNA"/>
</dbReference>
<protein>
    <submittedName>
        <fullName evidence="2">ESCRT-II subunit protein snf8</fullName>
    </submittedName>
</protein>
<reference evidence="2" key="1">
    <citation type="journal article" date="2020" name="Fungal Divers.">
        <title>Resolving the Mortierellaceae phylogeny through synthesis of multi-gene phylogenetics and phylogenomics.</title>
        <authorList>
            <person name="Vandepol N."/>
            <person name="Liber J."/>
            <person name="Desiro A."/>
            <person name="Na H."/>
            <person name="Kennedy M."/>
            <person name="Barry K."/>
            <person name="Grigoriev I.V."/>
            <person name="Miller A.N."/>
            <person name="O'Donnell K."/>
            <person name="Stajich J.E."/>
            <person name="Bonito G."/>
        </authorList>
    </citation>
    <scope>NUCLEOTIDE SEQUENCE</scope>
    <source>
        <strain evidence="2">NRRL 2591</strain>
    </source>
</reference>
<dbReference type="Gene3D" id="1.10.10.10">
    <property type="entry name" value="Winged helix-like DNA-binding domain superfamily/Winged helix DNA-binding domain"/>
    <property type="match status" value="2"/>
</dbReference>
<dbReference type="AlphaFoldDB" id="A0A9P6FI69"/>
<accession>A0A9P6FI69</accession>
<dbReference type="SUPFAM" id="SSF46785">
    <property type="entry name" value="Winged helix' DNA-binding domain"/>
    <property type="match status" value="2"/>
</dbReference>
<dbReference type="PANTHER" id="PTHR12806:SF0">
    <property type="entry name" value="VACUOLAR-SORTING PROTEIN SNF8"/>
    <property type="match status" value="1"/>
</dbReference>
<dbReference type="PANTHER" id="PTHR12806">
    <property type="entry name" value="EAP30 SUBUNIT OF ELL COMPLEX"/>
    <property type="match status" value="1"/>
</dbReference>
<dbReference type="InterPro" id="IPR016689">
    <property type="entry name" value="ESCRT-2_cplx_Snf8"/>
</dbReference>
<keyword evidence="3" id="KW-1185">Reference proteome</keyword>
<evidence type="ECO:0000256" key="1">
    <source>
        <dbReference type="ARBA" id="ARBA00009834"/>
    </source>
</evidence>